<dbReference type="EMBL" id="QPIG01000004">
    <property type="protein sequence ID" value="RCU56794.1"/>
    <property type="molecule type" value="Genomic_DNA"/>
</dbReference>
<dbReference type="AlphaFoldDB" id="A0A368P3Z7"/>
<evidence type="ECO:0000256" key="1">
    <source>
        <dbReference type="SAM" id="SignalP"/>
    </source>
</evidence>
<feature type="signal peptide" evidence="1">
    <location>
        <begin position="1"/>
        <end position="18"/>
    </location>
</feature>
<dbReference type="Proteomes" id="UP000252249">
    <property type="component" value="Unassembled WGS sequence"/>
</dbReference>
<protein>
    <recommendedName>
        <fullName evidence="4">Lipocalin-like domain-containing protein</fullName>
    </recommendedName>
</protein>
<sequence length="138" mass="16359">MKHYALILVTFLVFSCSADPKTYIEHINGYWEIEEVTLHNGEKKAYNYNDTIDYFEINDSLNGFRKKLKPNFSGTFETSKDVENIKLVLENDSLNIYYTTPFSKWKETVLLATKEQLKIVNQNKHVYLYKRYQPLDLD</sequence>
<keyword evidence="3" id="KW-1185">Reference proteome</keyword>
<gene>
    <name evidence="2" type="ORF">DU428_10590</name>
</gene>
<keyword evidence="1" id="KW-0732">Signal</keyword>
<comment type="caution">
    <text evidence="2">The sequence shown here is derived from an EMBL/GenBank/DDBJ whole genome shotgun (WGS) entry which is preliminary data.</text>
</comment>
<reference evidence="2 3" key="1">
    <citation type="submission" date="2018-07" db="EMBL/GenBank/DDBJ databases">
        <title>Oceanihabitans testaceum sp. nov., isolated from marine sediment.</title>
        <authorList>
            <person name="Li C.-M."/>
        </authorList>
    </citation>
    <scope>NUCLEOTIDE SEQUENCE [LARGE SCALE GENOMIC DNA]</scope>
    <source>
        <strain evidence="2 3">S9-10</strain>
    </source>
</reference>
<feature type="chain" id="PRO_5016728850" description="Lipocalin-like domain-containing protein" evidence="1">
    <location>
        <begin position="19"/>
        <end position="138"/>
    </location>
</feature>
<name>A0A368P3Z7_9FLAO</name>
<organism evidence="2 3">
    <name type="scientific">Oceanihabitans sediminis</name>
    <dbReference type="NCBI Taxonomy" id="1812012"/>
    <lineage>
        <taxon>Bacteria</taxon>
        <taxon>Pseudomonadati</taxon>
        <taxon>Bacteroidota</taxon>
        <taxon>Flavobacteriia</taxon>
        <taxon>Flavobacteriales</taxon>
        <taxon>Flavobacteriaceae</taxon>
        <taxon>Oceanihabitans</taxon>
    </lineage>
</organism>
<evidence type="ECO:0000313" key="2">
    <source>
        <dbReference type="EMBL" id="RCU56794.1"/>
    </source>
</evidence>
<evidence type="ECO:0008006" key="4">
    <source>
        <dbReference type="Google" id="ProtNLM"/>
    </source>
</evidence>
<dbReference type="RefSeq" id="WP_113966330.1">
    <property type="nucleotide sequence ID" value="NZ_JBLWTE010000003.1"/>
</dbReference>
<evidence type="ECO:0000313" key="3">
    <source>
        <dbReference type="Proteomes" id="UP000252249"/>
    </source>
</evidence>
<dbReference type="PROSITE" id="PS51257">
    <property type="entry name" value="PROKAR_LIPOPROTEIN"/>
    <property type="match status" value="1"/>
</dbReference>
<proteinExistence type="predicted"/>
<dbReference type="OrthoDB" id="1143855at2"/>
<accession>A0A368P3Z7</accession>